<geneLocation type="plasmid" evidence="2">
    <name>psh1</name>
</geneLocation>
<evidence type="ECO:0000313" key="2">
    <source>
        <dbReference type="Proteomes" id="UP000256572"/>
    </source>
</evidence>
<gene>
    <name evidence="1" type="ORF">CJF59_15070</name>
</gene>
<proteinExistence type="predicted"/>
<dbReference type="AlphaFoldDB" id="A0AAN1UAH2"/>
<organism evidence="1 2">
    <name type="scientific">Acetobacter pomorum</name>
    <dbReference type="NCBI Taxonomy" id="65959"/>
    <lineage>
        <taxon>Bacteria</taxon>
        <taxon>Pseudomonadati</taxon>
        <taxon>Pseudomonadota</taxon>
        <taxon>Alphaproteobacteria</taxon>
        <taxon>Acetobacterales</taxon>
        <taxon>Acetobacteraceae</taxon>
        <taxon>Acetobacter</taxon>
    </lineage>
</organism>
<keyword evidence="1" id="KW-0614">Plasmid</keyword>
<reference evidence="1 2" key="1">
    <citation type="submission" date="2017-09" db="EMBL/GenBank/DDBJ databases">
        <authorList>
            <person name="Kim K.H."/>
            <person name="Chun B.H."/>
            <person name="Han G.S."/>
            <person name="Hyun S.G."/>
            <person name="Jeon C.O."/>
        </authorList>
    </citation>
    <scope>NUCLEOTIDE SEQUENCE [LARGE SCALE GENOMIC DNA]</scope>
    <source>
        <strain evidence="1 2">SH</strain>
        <plasmid evidence="2">psh1</plasmid>
    </source>
</reference>
<protein>
    <submittedName>
        <fullName evidence="1">Uncharacterized protein</fullName>
    </submittedName>
</protein>
<sequence>MWKDNTMTSEELPKSPWARPCIIELTSGENPFSLLAREQSDHFDLIRSKAGMTSFCVLSDQRSEPSLTKNTPPEDSQ</sequence>
<evidence type="ECO:0000313" key="1">
    <source>
        <dbReference type="EMBL" id="AXN01915.1"/>
    </source>
</evidence>
<dbReference type="EMBL" id="CP023190">
    <property type="protein sequence ID" value="AXN01915.1"/>
    <property type="molecule type" value="Genomic_DNA"/>
</dbReference>
<reference evidence="1 2" key="2">
    <citation type="submission" date="2018-08" db="EMBL/GenBank/DDBJ databases">
        <title>Acetobacter oryzifermentans sp. nov., isolated from Korea traditional vinegar and reclassification of Acetobacter pasteurianus subsp. ascendens (Henneberg 1898) as Acetobacter ascendens comb. nov.</title>
        <authorList>
            <person name="Cho G.Y."/>
            <person name="Lee S.H."/>
        </authorList>
    </citation>
    <scope>NUCLEOTIDE SEQUENCE [LARGE SCALE GENOMIC DNA]</scope>
    <source>
        <strain evidence="1 2">SH</strain>
        <plasmid evidence="2">psh1</plasmid>
    </source>
</reference>
<name>A0AAN1UAH2_9PROT</name>
<dbReference type="Proteomes" id="UP000256572">
    <property type="component" value="Plasmid pSH1"/>
</dbReference>
<accession>A0AAN1UAH2</accession>